<evidence type="ECO:0000256" key="1">
    <source>
        <dbReference type="SAM" id="MobiDB-lite"/>
    </source>
</evidence>
<sequence length="135" mass="13213">MKLSRLIISAAALGALATASAWAQGTQPDGNATPPATTAPAPKPMPKAQPGQANPQPQPKAQPGQGDSRAVPKSQSPQGEPRPAKDDRPARRVEGEGGTDSRGPARGQGGTGSTGQGGMPGSGASAGSGGTTDTR</sequence>
<evidence type="ECO:0000313" key="3">
    <source>
        <dbReference type="EMBL" id="CAB3893796.1"/>
    </source>
</evidence>
<organism evidence="3 4">
    <name type="scientific">Achromobacter ruhlandii</name>
    <dbReference type="NCBI Taxonomy" id="72557"/>
    <lineage>
        <taxon>Bacteria</taxon>
        <taxon>Pseudomonadati</taxon>
        <taxon>Pseudomonadota</taxon>
        <taxon>Betaproteobacteria</taxon>
        <taxon>Burkholderiales</taxon>
        <taxon>Alcaligenaceae</taxon>
        <taxon>Achromobacter</taxon>
    </lineage>
</organism>
<keyword evidence="2" id="KW-0732">Signal</keyword>
<gene>
    <name evidence="3" type="ORF">LMG3328_03929</name>
</gene>
<evidence type="ECO:0008006" key="5">
    <source>
        <dbReference type="Google" id="ProtNLM"/>
    </source>
</evidence>
<feature type="chain" id="PRO_5043724976" description="Translation initiation factor IF-2" evidence="2">
    <location>
        <begin position="24"/>
        <end position="135"/>
    </location>
</feature>
<evidence type="ECO:0000256" key="2">
    <source>
        <dbReference type="SAM" id="SignalP"/>
    </source>
</evidence>
<feature type="compositionally biased region" description="Low complexity" evidence="1">
    <location>
        <begin position="24"/>
        <end position="40"/>
    </location>
</feature>
<accession>A0A2M9GWM5</accession>
<dbReference type="AlphaFoldDB" id="A0A2M9GWM5"/>
<protein>
    <recommendedName>
        <fullName evidence="5">Translation initiation factor IF-2</fullName>
    </recommendedName>
</protein>
<name>A0A2M9GWM5_9BURK</name>
<evidence type="ECO:0000313" key="4">
    <source>
        <dbReference type="Proteomes" id="UP000494122"/>
    </source>
</evidence>
<feature type="signal peptide" evidence="2">
    <location>
        <begin position="1"/>
        <end position="23"/>
    </location>
</feature>
<feature type="region of interest" description="Disordered" evidence="1">
    <location>
        <begin position="24"/>
        <end position="135"/>
    </location>
</feature>
<feature type="compositionally biased region" description="Basic and acidic residues" evidence="1">
    <location>
        <begin position="82"/>
        <end position="95"/>
    </location>
</feature>
<dbReference type="Proteomes" id="UP000494122">
    <property type="component" value="Unassembled WGS sequence"/>
</dbReference>
<proteinExistence type="predicted"/>
<reference evidence="3 4" key="1">
    <citation type="submission" date="2020-04" db="EMBL/GenBank/DDBJ databases">
        <authorList>
            <person name="De Canck E."/>
        </authorList>
    </citation>
    <scope>NUCLEOTIDE SEQUENCE [LARGE SCALE GENOMIC DNA]</scope>
    <source>
        <strain evidence="3 4">LMG 3328</strain>
    </source>
</reference>
<feature type="compositionally biased region" description="Gly residues" evidence="1">
    <location>
        <begin position="96"/>
        <end position="135"/>
    </location>
</feature>
<feature type="compositionally biased region" description="Low complexity" evidence="1">
    <location>
        <begin position="48"/>
        <end position="66"/>
    </location>
</feature>
<dbReference type="EMBL" id="CADILE010000012">
    <property type="protein sequence ID" value="CAB3893796.1"/>
    <property type="molecule type" value="Genomic_DNA"/>
</dbReference>
<dbReference type="RefSeq" id="WP_059270474.1">
    <property type="nucleotide sequence ID" value="NZ_CADILE010000012.1"/>
</dbReference>